<dbReference type="InterPro" id="IPR002718">
    <property type="entry name" value="OMP_Helicobacter"/>
</dbReference>
<dbReference type="RefSeq" id="WP_015106382.1">
    <property type="nucleotide sequence ID" value="NZ_BSWR01000005.1"/>
</dbReference>
<dbReference type="Pfam" id="PF01856">
    <property type="entry name" value="HP_OMP"/>
    <property type="match status" value="1"/>
</dbReference>
<evidence type="ECO:0000313" key="2">
    <source>
        <dbReference type="EMBL" id="CRI34286.1"/>
    </source>
</evidence>
<evidence type="ECO:0000256" key="1">
    <source>
        <dbReference type="SAM" id="SignalP"/>
    </source>
</evidence>
<proteinExistence type="predicted"/>
<feature type="signal peptide" evidence="1">
    <location>
        <begin position="1"/>
        <end position="22"/>
    </location>
</feature>
<dbReference type="AlphaFoldDB" id="A0A0K2Y568"/>
<dbReference type="EMBL" id="CDMK01000001">
    <property type="protein sequence ID" value="CRI34286.1"/>
    <property type="molecule type" value="Genomic_DNA"/>
</dbReference>
<reference evidence="3" key="1">
    <citation type="submission" date="2014-12" db="EMBL/GenBank/DDBJ databases">
        <authorList>
            <person name="Smet A."/>
        </authorList>
    </citation>
    <scope>NUCLEOTIDE SEQUENCE [LARGE SCALE GENOMIC DNA]</scope>
</reference>
<gene>
    <name evidence="2" type="ORF">HHE01_11320</name>
</gene>
<keyword evidence="3" id="KW-1185">Reference proteome</keyword>
<dbReference type="GeneID" id="76196866"/>
<sequence length="229" mass="25994">MRFLGFLLCCFGIVWLVPPLQAQTDSKKFLQSLHKEEELYQRLQNKQKQRRAKDGGFFGIGFGMIDIKKDTKQGKSQTFPVILSFKGGYQSYFSNFIGLKVFAALDLATSEINWQANNPHTNSFYGVASAGLEIPIEFSLTPSYKHFLGFYAGVGGGAVIYMDNDQFQMRNKQEIKTFGLIIQAGVALTLFSKHRIEVGFKILPTNKTLLASKRFETSQMFNVVYLYKF</sequence>
<evidence type="ECO:0000313" key="3">
    <source>
        <dbReference type="Proteomes" id="UP000046090"/>
    </source>
</evidence>
<keyword evidence="1" id="KW-0732">Signal</keyword>
<organism evidence="2 3">
    <name type="scientific">Helicobacter heilmannii</name>
    <dbReference type="NCBI Taxonomy" id="35817"/>
    <lineage>
        <taxon>Bacteria</taxon>
        <taxon>Pseudomonadati</taxon>
        <taxon>Campylobacterota</taxon>
        <taxon>Epsilonproteobacteria</taxon>
        <taxon>Campylobacterales</taxon>
        <taxon>Helicobacteraceae</taxon>
        <taxon>Helicobacter</taxon>
    </lineage>
</organism>
<feature type="chain" id="PRO_5005490962" evidence="1">
    <location>
        <begin position="23"/>
        <end position="229"/>
    </location>
</feature>
<dbReference type="Proteomes" id="UP000046090">
    <property type="component" value="Unassembled WGS sequence"/>
</dbReference>
<dbReference type="OrthoDB" id="5321913at2"/>
<accession>A0A0K2Y568</accession>
<protein>
    <submittedName>
        <fullName evidence="2">Outer membrane protein</fullName>
    </submittedName>
</protein>
<name>A0A0K2Y568_HELHE</name>